<organism evidence="2 3">
    <name type="scientific">Leptospira ainlahdjerensis</name>
    <dbReference type="NCBI Taxonomy" id="2810033"/>
    <lineage>
        <taxon>Bacteria</taxon>
        <taxon>Pseudomonadati</taxon>
        <taxon>Spirochaetota</taxon>
        <taxon>Spirochaetia</taxon>
        <taxon>Leptospirales</taxon>
        <taxon>Leptospiraceae</taxon>
        <taxon>Leptospira</taxon>
    </lineage>
</organism>
<evidence type="ECO:0000313" key="2">
    <source>
        <dbReference type="EMBL" id="MBM9579545.1"/>
    </source>
</evidence>
<keyword evidence="3" id="KW-1185">Reference proteome</keyword>
<dbReference type="InterPro" id="IPR050491">
    <property type="entry name" value="AmpC-like"/>
</dbReference>
<protein>
    <submittedName>
        <fullName evidence="2">Beta-lactamase family protein</fullName>
    </submittedName>
</protein>
<dbReference type="Pfam" id="PF00144">
    <property type="entry name" value="Beta-lactamase"/>
    <property type="match status" value="1"/>
</dbReference>
<dbReference type="PANTHER" id="PTHR46825:SF9">
    <property type="entry name" value="BETA-LACTAMASE-RELATED DOMAIN-CONTAINING PROTEIN"/>
    <property type="match status" value="1"/>
</dbReference>
<gene>
    <name evidence="2" type="ORF">JWG45_20580</name>
</gene>
<proteinExistence type="predicted"/>
<dbReference type="SUPFAM" id="SSF56601">
    <property type="entry name" value="beta-lactamase/transpeptidase-like"/>
    <property type="match status" value="1"/>
</dbReference>
<dbReference type="Gene3D" id="3.40.710.10">
    <property type="entry name" value="DD-peptidase/beta-lactamase superfamily"/>
    <property type="match status" value="1"/>
</dbReference>
<dbReference type="InterPro" id="IPR001466">
    <property type="entry name" value="Beta-lactam-related"/>
</dbReference>
<evidence type="ECO:0000259" key="1">
    <source>
        <dbReference type="Pfam" id="PF00144"/>
    </source>
</evidence>
<accession>A0ABS2UJW7</accession>
<name>A0ABS2UJW7_9LEPT</name>
<dbReference type="InterPro" id="IPR012338">
    <property type="entry name" value="Beta-lactam/transpept-like"/>
</dbReference>
<comment type="caution">
    <text evidence="2">The sequence shown here is derived from an EMBL/GenBank/DDBJ whole genome shotgun (WGS) entry which is preliminary data.</text>
</comment>
<dbReference type="Proteomes" id="UP000724686">
    <property type="component" value="Unassembled WGS sequence"/>
</dbReference>
<reference evidence="2 3" key="1">
    <citation type="submission" date="2021-02" db="EMBL/GenBank/DDBJ databases">
        <title>Leptospira ainlahdjerensis sp. nov., Leptospira ainazelensis sp. nov., Leptospira abararensis sp. nov. and Leptospira chreensis sp. nov., four new species isolated from water sources in Algeria.</title>
        <authorList>
            <person name="Amara Korba A."/>
            <person name="Kainiu M."/>
            <person name="Vincent A.T."/>
            <person name="Mariet J.-F."/>
            <person name="Veyrier F.J."/>
            <person name="Goarant C."/>
            <person name="Picardeau M."/>
        </authorList>
    </citation>
    <scope>NUCLEOTIDE SEQUENCE [LARGE SCALE GENOMIC DNA]</scope>
    <source>
        <strain evidence="2 3">201903070</strain>
    </source>
</reference>
<dbReference type="PANTHER" id="PTHR46825">
    <property type="entry name" value="D-ALANYL-D-ALANINE-CARBOXYPEPTIDASE/ENDOPEPTIDASE AMPH"/>
    <property type="match status" value="1"/>
</dbReference>
<dbReference type="EMBL" id="JAFFPU010000075">
    <property type="protein sequence ID" value="MBM9579545.1"/>
    <property type="molecule type" value="Genomic_DNA"/>
</dbReference>
<sequence>MRFFLYPFILFFFCHCGRYMKEQPFDGNESIKKFLRAQIQSGEFPAFQYVVVSPESELFNFSEGLSDIAKNSKITNRTTMMIYSMTKVITAISILQLVGEEKIFLDDPVVKYLPEIPYGKEVKVRHLLSQTSGIPNPIPLRWVHLREEHDRFDEQADLASILAEHPKLEFRPGFKYRYSNISYWLLGRIITKVSGISFEEYVRTHILKRLGLKEKEADFIIPDSLYHAKGYLREWSLFDFLKSFLVDKKFIGRYENGWLAMNDHYMNGASFGGMIASAQAVSKILQDLLKENSKLLGKKEKHLLFERQKTSKGEPIEMSLGFHIGAVNERIYYFKEGGGAGFHGELRIYPKEKIATVIIVSNSAFDVDSLLNRLDGTFLK</sequence>
<evidence type="ECO:0000313" key="3">
    <source>
        <dbReference type="Proteomes" id="UP000724686"/>
    </source>
</evidence>
<feature type="domain" description="Beta-lactamase-related" evidence="1">
    <location>
        <begin position="33"/>
        <end position="362"/>
    </location>
</feature>